<feature type="binding site" evidence="5">
    <location>
        <begin position="133"/>
        <end position="140"/>
    </location>
    <ligand>
        <name>ATP</name>
        <dbReference type="ChEBI" id="CHEBI:30616"/>
    </ligand>
</feature>
<dbReference type="InterPro" id="IPR019821">
    <property type="entry name" value="Kinesin_motor_CS"/>
</dbReference>
<keyword evidence="2 5" id="KW-0067">ATP-binding</keyword>
<proteinExistence type="inferred from homology"/>
<gene>
    <name evidence="9" type="ORF">THAOC_02993</name>
</gene>
<dbReference type="OrthoDB" id="45242at2759"/>
<name>K0TCZ5_THAOC</name>
<accession>K0TCZ5</accession>
<dbReference type="Pfam" id="PF00225">
    <property type="entry name" value="Kinesin"/>
    <property type="match status" value="1"/>
</dbReference>
<evidence type="ECO:0000259" key="8">
    <source>
        <dbReference type="PROSITE" id="PS50067"/>
    </source>
</evidence>
<dbReference type="Gene3D" id="3.40.850.10">
    <property type="entry name" value="Kinesin motor domain"/>
    <property type="match status" value="1"/>
</dbReference>
<keyword evidence="10" id="KW-1185">Reference proteome</keyword>
<dbReference type="PANTHER" id="PTHR47968:SF75">
    <property type="entry name" value="CENTROMERE-ASSOCIATED PROTEIN E"/>
    <property type="match status" value="1"/>
</dbReference>
<evidence type="ECO:0000256" key="2">
    <source>
        <dbReference type="ARBA" id="ARBA00022840"/>
    </source>
</evidence>
<keyword evidence="3 6" id="KW-0175">Coiled coil</keyword>
<comment type="caution">
    <text evidence="9">The sequence shown here is derived from an EMBL/GenBank/DDBJ whole genome shotgun (WGS) entry which is preliminary data.</text>
</comment>
<organism evidence="9 10">
    <name type="scientific">Thalassiosira oceanica</name>
    <name type="common">Marine diatom</name>
    <dbReference type="NCBI Taxonomy" id="159749"/>
    <lineage>
        <taxon>Eukaryota</taxon>
        <taxon>Sar</taxon>
        <taxon>Stramenopiles</taxon>
        <taxon>Ochrophyta</taxon>
        <taxon>Bacillariophyta</taxon>
        <taxon>Coscinodiscophyceae</taxon>
        <taxon>Thalassiosirophycidae</taxon>
        <taxon>Thalassiosirales</taxon>
        <taxon>Thalassiosiraceae</taxon>
        <taxon>Thalassiosira</taxon>
    </lineage>
</organism>
<dbReference type="GO" id="GO:0005524">
    <property type="term" value="F:ATP binding"/>
    <property type="evidence" value="ECO:0007669"/>
    <property type="project" value="UniProtKB-UniRule"/>
</dbReference>
<dbReference type="Proteomes" id="UP000266841">
    <property type="component" value="Unassembled WGS sequence"/>
</dbReference>
<dbReference type="CDD" id="cd00106">
    <property type="entry name" value="KISc"/>
    <property type="match status" value="1"/>
</dbReference>
<feature type="coiled-coil region" evidence="6">
    <location>
        <begin position="832"/>
        <end position="1162"/>
    </location>
</feature>
<evidence type="ECO:0000256" key="1">
    <source>
        <dbReference type="ARBA" id="ARBA00022741"/>
    </source>
</evidence>
<evidence type="ECO:0000256" key="4">
    <source>
        <dbReference type="ARBA" id="ARBA00023175"/>
    </source>
</evidence>
<dbReference type="GO" id="GO:0003777">
    <property type="term" value="F:microtubule motor activity"/>
    <property type="evidence" value="ECO:0007669"/>
    <property type="project" value="InterPro"/>
</dbReference>
<dbReference type="PANTHER" id="PTHR47968">
    <property type="entry name" value="CENTROMERE PROTEIN E"/>
    <property type="match status" value="1"/>
</dbReference>
<feature type="coiled-coil region" evidence="6">
    <location>
        <begin position="760"/>
        <end position="794"/>
    </location>
</feature>
<feature type="coiled-coil region" evidence="6">
    <location>
        <begin position="706"/>
        <end position="733"/>
    </location>
</feature>
<feature type="region of interest" description="Disordered" evidence="7">
    <location>
        <begin position="555"/>
        <end position="581"/>
    </location>
</feature>
<dbReference type="EMBL" id="AGNL01003020">
    <property type="protein sequence ID" value="EJK75290.1"/>
    <property type="molecule type" value="Genomic_DNA"/>
</dbReference>
<sequence>MDASQSMQRALRTLSPQTPRPGGLQLGKKPSSFAVLDTKSETENEETVKVAIRVRPLPSRGGGDDQCRGFQAAGNAIVELGDRRSIRGSVASEHIYDRVYGEDANTCEIYDSLVRGIVDSVRSGKNGTIFTYGQTSSGKTFTMQGTGDDSNVGIIQLAARDIFQSIADDSDNTSTSVRVSYVEIYNEELRDLLNNRQSSTSLTIRDDKKGNVVVEGLKEVAVRNLDQLMEVFRIGENNKSYGSTRMNERSSRSHAILKIGLEKKTIVQPAFEDKENSFSESTANVTVKTVSTLSLCDLAGSESVRHTGASGLQKKEGGMINMSLLTLSKVLTSLGQKQSGHVGYRDSKLTRILKNSLSGNSRMAVICCISPSSRYVDETRSTLQFASRAKLVKTHASTNEVLEDAGLIAKLRLESAKVKAENQQLQLQLRRAANAKSNTLSTKRELENLKRFVFSNQSPRQAPPQDVCGSSVSLLGLSTSMNANRPTKIGALDDNVTAKRCEKSEKNLLRVALKFKAKQVEMLQEKLCRTKSRPSLLARSKDISANRRKSLIVEAQNSHKYERHGHPSNKPRSSDSNERTNQVEVLQAQLQNANNLIATLEGQVDDLSSQKNDALDWIEELFSKADQKDAKIKQIASERDNAYMNRDKYEDENIKYKNDLQVAREELNKQQGRIETLQTELSKRTSEPESTIDALYHDLAKVRGDFDIVKTDLREAQSQNENLKEEVHRLKNEGGDCIAEKNIRTQSELEDRIRELELFTSEYADEKQSLVAQIEQYEDELSESDALLKAKSGQLDDALFSLEAEKKRATKEASSPTTIVDDSEMSLTRSRCSKLSEENLQLKAKAKKLEQSLNVFHQEREAACVIDGRSTANALQADNDRLRREVHQLEVDFDQCLRKLDELSNEARKGMEINRLLEEEVSKFDCEKKDLVSRLEAADDKARDLIRQVSRSKDEKSILMKSNNELKESNRELCQSVERVQHLLDELSSENANLKEKNDSFDSARACLEAQSLELQSSRDEALEEKDRLNRLNRQLEASVIKITNEKGFAVQETETLRNKLDRIAADFEADFESSRSKIEALLREVTFLEASKSAVEENADRILKRDNGRSFQLERLKAEYKTSQMRVAELTDEVNTLVARIDCLKSENVDLKQDVKALHETVNILSASSTDCSPPGEIKRREIFGRAQYLRRRS</sequence>
<keyword evidence="4 5" id="KW-0505">Motor protein</keyword>
<dbReference type="SMART" id="SM00129">
    <property type="entry name" value="KISc"/>
    <property type="match status" value="1"/>
</dbReference>
<evidence type="ECO:0000256" key="5">
    <source>
        <dbReference type="PROSITE-ProRule" id="PRU00283"/>
    </source>
</evidence>
<dbReference type="OMA" id="NKFNASC"/>
<dbReference type="PROSITE" id="PS50067">
    <property type="entry name" value="KINESIN_MOTOR_2"/>
    <property type="match status" value="1"/>
</dbReference>
<feature type="coiled-coil region" evidence="6">
    <location>
        <begin position="408"/>
        <end position="438"/>
    </location>
</feature>
<dbReference type="AlphaFoldDB" id="K0TCZ5"/>
<dbReference type="eggNOG" id="KOG0242">
    <property type="taxonomic scope" value="Eukaryota"/>
</dbReference>
<dbReference type="InterPro" id="IPR001752">
    <property type="entry name" value="Kinesin_motor_dom"/>
</dbReference>
<evidence type="ECO:0000256" key="6">
    <source>
        <dbReference type="SAM" id="Coils"/>
    </source>
</evidence>
<dbReference type="PRINTS" id="PR00380">
    <property type="entry name" value="KINESINHEAVY"/>
</dbReference>
<evidence type="ECO:0000313" key="9">
    <source>
        <dbReference type="EMBL" id="EJK75290.1"/>
    </source>
</evidence>
<dbReference type="InterPro" id="IPR027640">
    <property type="entry name" value="Kinesin-like_fam"/>
</dbReference>
<evidence type="ECO:0000256" key="3">
    <source>
        <dbReference type="ARBA" id="ARBA00023054"/>
    </source>
</evidence>
<dbReference type="InterPro" id="IPR027417">
    <property type="entry name" value="P-loop_NTPase"/>
</dbReference>
<dbReference type="GO" id="GO:0007018">
    <property type="term" value="P:microtubule-based movement"/>
    <property type="evidence" value="ECO:0007669"/>
    <property type="project" value="InterPro"/>
</dbReference>
<feature type="domain" description="Kinesin motor" evidence="8">
    <location>
        <begin position="47"/>
        <end position="392"/>
    </location>
</feature>
<dbReference type="InterPro" id="IPR036961">
    <property type="entry name" value="Kinesin_motor_dom_sf"/>
</dbReference>
<dbReference type="GO" id="GO:0008017">
    <property type="term" value="F:microtubule binding"/>
    <property type="evidence" value="ECO:0007669"/>
    <property type="project" value="InterPro"/>
</dbReference>
<keyword evidence="1 5" id="KW-0547">Nucleotide-binding</keyword>
<feature type="region of interest" description="Disordered" evidence="7">
    <location>
        <begin position="1"/>
        <end position="31"/>
    </location>
</feature>
<evidence type="ECO:0000256" key="7">
    <source>
        <dbReference type="SAM" id="MobiDB-lite"/>
    </source>
</evidence>
<evidence type="ECO:0000313" key="10">
    <source>
        <dbReference type="Proteomes" id="UP000266841"/>
    </source>
</evidence>
<comment type="similarity">
    <text evidence="5">Belongs to the TRAFAC class myosin-kinesin ATPase superfamily. Kinesin family.</text>
</comment>
<protein>
    <recommendedName>
        <fullName evidence="8">Kinesin motor domain-containing protein</fullName>
    </recommendedName>
</protein>
<dbReference type="SUPFAM" id="SSF52540">
    <property type="entry name" value="P-loop containing nucleoside triphosphate hydrolases"/>
    <property type="match status" value="1"/>
</dbReference>
<dbReference type="PROSITE" id="PS00411">
    <property type="entry name" value="KINESIN_MOTOR_1"/>
    <property type="match status" value="1"/>
</dbReference>
<reference evidence="9 10" key="1">
    <citation type="journal article" date="2012" name="Genome Biol.">
        <title>Genome and low-iron response of an oceanic diatom adapted to chronic iron limitation.</title>
        <authorList>
            <person name="Lommer M."/>
            <person name="Specht M."/>
            <person name="Roy A.S."/>
            <person name="Kraemer L."/>
            <person name="Andreson R."/>
            <person name="Gutowska M.A."/>
            <person name="Wolf J."/>
            <person name="Bergner S.V."/>
            <person name="Schilhabel M.B."/>
            <person name="Klostermeier U.C."/>
            <person name="Beiko R.G."/>
            <person name="Rosenstiel P."/>
            <person name="Hippler M."/>
            <person name="Laroche J."/>
        </authorList>
    </citation>
    <scope>NUCLEOTIDE SEQUENCE [LARGE SCALE GENOMIC DNA]</scope>
    <source>
        <strain evidence="9 10">CCMP1005</strain>
    </source>
</reference>